<evidence type="ECO:0000313" key="7">
    <source>
        <dbReference type="Proteomes" id="UP000580654"/>
    </source>
</evidence>
<dbReference type="InterPro" id="IPR056796">
    <property type="entry name" value="FdhE_C"/>
</dbReference>
<evidence type="ECO:0000259" key="5">
    <source>
        <dbReference type="Pfam" id="PF24860"/>
    </source>
</evidence>
<comment type="similarity">
    <text evidence="2">Belongs to the FdhE family.</text>
</comment>
<comment type="caution">
    <text evidence="6">The sequence shown here is derived from an EMBL/GenBank/DDBJ whole genome shotgun (WGS) entry which is preliminary data.</text>
</comment>
<dbReference type="InterPro" id="IPR056797">
    <property type="entry name" value="FdhE_central"/>
</dbReference>
<dbReference type="Pfam" id="PF04216">
    <property type="entry name" value="FdhE_N"/>
    <property type="match status" value="1"/>
</dbReference>
<evidence type="ECO:0000313" key="6">
    <source>
        <dbReference type="EMBL" id="MBB5692713.1"/>
    </source>
</evidence>
<dbReference type="RefSeq" id="WP_184513925.1">
    <property type="nucleotide sequence ID" value="NZ_JACIJD010000002.1"/>
</dbReference>
<organism evidence="6 7">
    <name type="scientific">Muricoccus pecuniae</name>
    <dbReference type="NCBI Taxonomy" id="693023"/>
    <lineage>
        <taxon>Bacteria</taxon>
        <taxon>Pseudomonadati</taxon>
        <taxon>Pseudomonadota</taxon>
        <taxon>Alphaproteobacteria</taxon>
        <taxon>Acetobacterales</taxon>
        <taxon>Roseomonadaceae</taxon>
        <taxon>Muricoccus</taxon>
    </lineage>
</organism>
<dbReference type="EMBL" id="JACIJD010000002">
    <property type="protein sequence ID" value="MBB5692713.1"/>
    <property type="molecule type" value="Genomic_DNA"/>
</dbReference>
<sequence length="305" mass="32862">MSGFSTIQPDPSQIGRLLKPAFAVLPDPPLLFRQRAERFDALAQEGAMAPYLRFLARLSGVQAELAAKLPAPEPIPAEQVERARANGMPPLDRAALAADPALRATIDRFLPAMETVEMPRQASDALAWLRRTTPEMVEEMLGNIMADSIPFDALPAHLFLSAAVQVHAARLAATLDAERLVPVETGLCPVCGGPPVSSMVVGRPGAEGTRYAACSCCGTQWNEVRVKCLACGSTKGVGYKSPEGEEATVKAETCDSCRSWVKILYQDRNPSLEPVADDVASLGLDMMMGETEYRRAGFDPFLLGY</sequence>
<dbReference type="NCBIfam" id="TIGR01562">
    <property type="entry name" value="FdhE"/>
    <property type="match status" value="1"/>
</dbReference>
<dbReference type="PANTHER" id="PTHR37689">
    <property type="entry name" value="PROTEIN FDHE"/>
    <property type="match status" value="1"/>
</dbReference>
<dbReference type="Pfam" id="PF24860">
    <property type="entry name" value="FdhE_C"/>
    <property type="match status" value="1"/>
</dbReference>
<dbReference type="PANTHER" id="PTHR37689:SF1">
    <property type="entry name" value="PROTEIN FDHE"/>
    <property type="match status" value="1"/>
</dbReference>
<dbReference type="Proteomes" id="UP000580654">
    <property type="component" value="Unassembled WGS sequence"/>
</dbReference>
<dbReference type="CDD" id="cd16341">
    <property type="entry name" value="FdhE"/>
    <property type="match status" value="1"/>
</dbReference>
<dbReference type="SUPFAM" id="SSF144020">
    <property type="entry name" value="FdhE-like"/>
    <property type="match status" value="1"/>
</dbReference>
<dbReference type="PIRSF" id="PIRSF018296">
    <property type="entry name" value="Format_dh_formtn"/>
    <property type="match status" value="1"/>
</dbReference>
<dbReference type="InterPro" id="IPR006452">
    <property type="entry name" value="Formate_DH_accessory"/>
</dbReference>
<dbReference type="GO" id="GO:0051604">
    <property type="term" value="P:protein maturation"/>
    <property type="evidence" value="ECO:0007669"/>
    <property type="project" value="TreeGrafter"/>
</dbReference>
<feature type="domain" description="FdhE N-terminal" evidence="3">
    <location>
        <begin position="22"/>
        <end position="183"/>
    </location>
</feature>
<name>A0A840YFN6_9PROT</name>
<dbReference type="InterPro" id="IPR056774">
    <property type="entry name" value="FdhE_N"/>
</dbReference>
<comment type="function">
    <text evidence="2">Necessary for formate dehydrogenase activity.</text>
</comment>
<dbReference type="InterPro" id="IPR024064">
    <property type="entry name" value="FdhE-like_sf"/>
</dbReference>
<dbReference type="Gene3D" id="3.90.1670.10">
    <property type="entry name" value="FdhE-like domain"/>
    <property type="match status" value="1"/>
</dbReference>
<dbReference type="Pfam" id="PF24859">
    <property type="entry name" value="FdhE_central"/>
    <property type="match status" value="1"/>
</dbReference>
<dbReference type="HAMAP" id="MF_00611">
    <property type="entry name" value="FdeH"/>
    <property type="match status" value="1"/>
</dbReference>
<evidence type="ECO:0000256" key="2">
    <source>
        <dbReference type="HAMAP-Rule" id="MF_00611"/>
    </source>
</evidence>
<feature type="domain" description="FdhE C-terminal" evidence="5">
    <location>
        <begin position="226"/>
        <end position="302"/>
    </location>
</feature>
<keyword evidence="1 2" id="KW-0963">Cytoplasm</keyword>
<reference evidence="6 7" key="1">
    <citation type="submission" date="2020-08" db="EMBL/GenBank/DDBJ databases">
        <title>Genomic Encyclopedia of Type Strains, Phase IV (KMG-IV): sequencing the most valuable type-strain genomes for metagenomic binning, comparative biology and taxonomic classification.</title>
        <authorList>
            <person name="Goeker M."/>
        </authorList>
    </citation>
    <scope>NUCLEOTIDE SEQUENCE [LARGE SCALE GENOMIC DNA]</scope>
    <source>
        <strain evidence="6 7">DSM 25622</strain>
    </source>
</reference>
<evidence type="ECO:0000259" key="4">
    <source>
        <dbReference type="Pfam" id="PF24859"/>
    </source>
</evidence>
<dbReference type="GO" id="GO:0008199">
    <property type="term" value="F:ferric iron binding"/>
    <property type="evidence" value="ECO:0007669"/>
    <property type="project" value="TreeGrafter"/>
</dbReference>
<evidence type="ECO:0000259" key="3">
    <source>
        <dbReference type="Pfam" id="PF04216"/>
    </source>
</evidence>
<dbReference type="AlphaFoldDB" id="A0A840YFN6"/>
<keyword evidence="7" id="KW-1185">Reference proteome</keyword>
<feature type="domain" description="FdhE central" evidence="4">
    <location>
        <begin position="187"/>
        <end position="225"/>
    </location>
</feature>
<accession>A0A840YFN6</accession>
<protein>
    <recommendedName>
        <fullName evidence="2">Protein FdhE homolog</fullName>
    </recommendedName>
</protein>
<evidence type="ECO:0000256" key="1">
    <source>
        <dbReference type="ARBA" id="ARBA00022490"/>
    </source>
</evidence>
<comment type="subcellular location">
    <subcellularLocation>
        <location evidence="2">Cytoplasm</location>
    </subcellularLocation>
</comment>
<proteinExistence type="inferred from homology"/>
<gene>
    <name evidence="2" type="primary">fdhE</name>
    <name evidence="6" type="ORF">FHS87_000728</name>
</gene>
<dbReference type="GO" id="GO:0005829">
    <property type="term" value="C:cytosol"/>
    <property type="evidence" value="ECO:0007669"/>
    <property type="project" value="TreeGrafter"/>
</dbReference>